<dbReference type="InterPro" id="IPR013154">
    <property type="entry name" value="ADH-like_N"/>
</dbReference>
<keyword evidence="5" id="KW-1185">Reference proteome</keyword>
<keyword evidence="1" id="KW-0521">NADP</keyword>
<dbReference type="PANTHER" id="PTHR48106:SF18">
    <property type="entry name" value="QUINONE OXIDOREDUCTASE PIG3"/>
    <property type="match status" value="1"/>
</dbReference>
<dbReference type="Gene3D" id="3.90.180.10">
    <property type="entry name" value="Medium-chain alcohol dehydrogenases, catalytic domain"/>
    <property type="match status" value="1"/>
</dbReference>
<dbReference type="Gene3D" id="3.40.50.720">
    <property type="entry name" value="NAD(P)-binding Rossmann-like Domain"/>
    <property type="match status" value="1"/>
</dbReference>
<evidence type="ECO:0000256" key="1">
    <source>
        <dbReference type="ARBA" id="ARBA00022857"/>
    </source>
</evidence>
<accession>A0ABY2RKT6</accession>
<dbReference type="EMBL" id="SUMD01000004">
    <property type="protein sequence ID" value="TJZ78381.1"/>
    <property type="molecule type" value="Genomic_DNA"/>
</dbReference>
<dbReference type="InterPro" id="IPR036291">
    <property type="entry name" value="NAD(P)-bd_dom_sf"/>
</dbReference>
<name>A0ABY2RKT6_9NOCA</name>
<reference evidence="4 5" key="1">
    <citation type="submission" date="2019-04" db="EMBL/GenBank/DDBJ databases">
        <title>Rhodococcus oryzae sp. nov., a novel actinomycete isolated from rhizosphere soil of rice (Oryza sativa L.).</title>
        <authorList>
            <person name="Li C."/>
        </authorList>
    </citation>
    <scope>NUCLEOTIDE SEQUENCE [LARGE SCALE GENOMIC DNA]</scope>
    <source>
        <strain evidence="4 5">NEAU-CX67</strain>
    </source>
</reference>
<dbReference type="SUPFAM" id="SSF51735">
    <property type="entry name" value="NAD(P)-binding Rossmann-fold domains"/>
    <property type="match status" value="1"/>
</dbReference>
<sequence length="334" mass="33858">MRAIVMTSVGGPEVLVERDVPAPQPGVGEVVVRAEAIGVHFAETQLRSGIFPSPAVPPFVFGGEAAGTVVEVGGGVDRGMIGARVIATTDGTGAYAERVVAAAAATVRVPDGLSLTDAVAVSVPGAVALTLLRAADLRGGEVVLVEAAATGVGAYLTQLAGEFGAARVLATAGTADKRDRARAFGADDVIDHSDPDWPGRVREVLGDATIDVAFESIGGESAARLLDLMTPLEGRMLFYGLLSGRPAAIGSTDLMLRGLTLTGCGGPAWLGRVAATRAEILERAAAGTVTPVVDSILPLGDAALAHEKIEKRAATGKMILVPTASASASEFFSV</sequence>
<dbReference type="PANTHER" id="PTHR48106">
    <property type="entry name" value="QUINONE OXIDOREDUCTASE PIG3-RELATED"/>
    <property type="match status" value="1"/>
</dbReference>
<dbReference type="InterPro" id="IPR011032">
    <property type="entry name" value="GroES-like_sf"/>
</dbReference>
<organism evidence="4 5">
    <name type="scientific">Rhodococcus oryzae</name>
    <dbReference type="NCBI Taxonomy" id="2571143"/>
    <lineage>
        <taxon>Bacteria</taxon>
        <taxon>Bacillati</taxon>
        <taxon>Actinomycetota</taxon>
        <taxon>Actinomycetes</taxon>
        <taxon>Mycobacteriales</taxon>
        <taxon>Nocardiaceae</taxon>
        <taxon>Rhodococcus</taxon>
    </lineage>
</organism>
<dbReference type="SMART" id="SM00829">
    <property type="entry name" value="PKS_ER"/>
    <property type="match status" value="1"/>
</dbReference>
<evidence type="ECO:0000313" key="5">
    <source>
        <dbReference type="Proteomes" id="UP000305109"/>
    </source>
</evidence>
<dbReference type="Pfam" id="PF00107">
    <property type="entry name" value="ADH_zinc_N"/>
    <property type="match status" value="1"/>
</dbReference>
<evidence type="ECO:0000313" key="4">
    <source>
        <dbReference type="EMBL" id="TJZ78381.1"/>
    </source>
</evidence>
<dbReference type="Proteomes" id="UP000305109">
    <property type="component" value="Unassembled WGS sequence"/>
</dbReference>
<comment type="caution">
    <text evidence="4">The sequence shown here is derived from an EMBL/GenBank/DDBJ whole genome shotgun (WGS) entry which is preliminary data.</text>
</comment>
<dbReference type="InterPro" id="IPR020843">
    <property type="entry name" value="ER"/>
</dbReference>
<dbReference type="RefSeq" id="WP_136909405.1">
    <property type="nucleotide sequence ID" value="NZ_SUMD01000004.1"/>
</dbReference>
<feature type="domain" description="Enoyl reductase (ER)" evidence="3">
    <location>
        <begin position="10"/>
        <end position="320"/>
    </location>
</feature>
<gene>
    <name evidence="4" type="ORF">FCG67_10040</name>
</gene>
<dbReference type="SUPFAM" id="SSF50129">
    <property type="entry name" value="GroES-like"/>
    <property type="match status" value="1"/>
</dbReference>
<proteinExistence type="predicted"/>
<evidence type="ECO:0000259" key="3">
    <source>
        <dbReference type="SMART" id="SM00829"/>
    </source>
</evidence>
<dbReference type="InterPro" id="IPR013149">
    <property type="entry name" value="ADH-like_C"/>
</dbReference>
<protein>
    <submittedName>
        <fullName evidence="4">Dehydrogenase</fullName>
    </submittedName>
</protein>
<evidence type="ECO:0000256" key="2">
    <source>
        <dbReference type="ARBA" id="ARBA00023002"/>
    </source>
</evidence>
<dbReference type="Pfam" id="PF08240">
    <property type="entry name" value="ADH_N"/>
    <property type="match status" value="1"/>
</dbReference>
<keyword evidence="2" id="KW-0560">Oxidoreductase</keyword>